<keyword evidence="4" id="KW-0843">Virulence</keyword>
<evidence type="ECO:0000259" key="7">
    <source>
        <dbReference type="Pfam" id="PF12256"/>
    </source>
</evidence>
<dbReference type="InterPro" id="IPR025968">
    <property type="entry name" value="YwqJ_deaminase"/>
</dbReference>
<sequence length="2653" mass="290574">MTDLNKPASSLTKQHAFASPTLSLPKGGGAIRGIAEKFAVNPATGTASMTVPLPVSPGRGGFGPELALSYDSGSGNGPFGFGWSLSLPAITRKTDGGLPEYRDDENSDVYMLSGSDNLVPVNKPEGGIYEDTVSSPDYLIHRYRPRTEGLFSRIERWTRKTTGDIHWRSITHSNVTTLYGKNTNNRIADPNDPTRIFTWLIEESRDDTGNAIVYEYVSEDDAHVDRTAVNERNRTYTANRYLKRIKYGNLTSHLIQSDLTQTLWMFEAVFDYGDGHFEEFDVDAAQPEADKLQYAYAAVNPGSKWTVRPDPFSSYRAGFEVRTIRRCHRMLMFHHFAELGDEPCLVQSMAFEYADLDYSQPVAIEDELAHKGSTRVASFISSVVQSGFVRDHTRPLIARGGVNYAAYIMKSVPPVEFEYSKAAIQSEIREIDSDSLDNLPDGLGATNVQWIDLDGEGVSGILTECAGAYYYKPNWGKGRFGPQEVLAAQPSLANFGQRSQQLLDLAGDGRLDLVIRDEEAPGFYERTEDRGWDSFKSFKQIPRIPWDEPNLRFIDLNGDGRADVLITEQEVFTWYPSLGEEGYGPDQRVHQLQDEELGPRLVIADGMQSIYLADMSGDGLTDLVRIRNGEICYWPNKGYGRFGAKVEMDNAPWLDISDQFNQQRVRLADIDGSGAVDLIYLGAAGARLYFNLSGNLWSDAYHLPAFPAADNLAAVMTADLLGNGTACLVWSSPLPGDSQRPLRYIDLMGGQKPHLLIGASNNLGAESRFHYTSSTTFYLADKLAGKPWITRIPFPVHVIEKVETIDRISGNRFVNQYAYHHGYYDGEEREFRGFGLVEQWDTEAFSTLDAGGRIPAAANWNESSHVPPILTRTWYHTGAYMERGRISDYYAGQLNDRDAGEYYREPGLDDAAAGRLLLPDHLLPAGLSIEEEREACRALKGSMLRQEVYALDGTDKEPHPYTVTEHSYAVRLLQSKTSHRNAVFFTHAREAVNYHYERNPADPRIAHELTLEVDDFGNIVHSAAIGYGRRKPDPSLELRDQRKQSELHITCMENQFTNAVDEQSDYRTRLPCESRSYELTGLTLAAGSSLFSFDIVKNAAAAASAIAYEKAPTLGLLEKRLLEHVHTLYRSNDMTEALPPGQLQSLALPFTSYKLAFTPGLLAAVYDGRATAAMMKDEARYVQFNHDGNWWIPSGTILYSPDADDTPLQEYAYARAHFFLPLRYRNPFHTDAASTETSVHYDKYDLLVQETKDALGNRTTIGERSMDPEQPLIRDGHDYRLLQAALVMDSNRNCSAVACDALGMVVGTAVAGKPEDLPRRGDSLEAFIPDLTDSSVAALLQDPASNMHKLLGRATSRRVYDLFAYYRTRDDSIPMPAYAATLTRETHDADLASGQETKIQLGIAYSDGFGREIQRKIQAEAGPVPLRDPVSGLIVMKNGHPELTPASISPRWVGSGWTIFNNKGKPVRQFEPFFTDTHHYELDVSIGVSPILFYDCAQRVVAALHPNHTWEKIVSDAWRQESWNVADTVLAANPADDADAGSYFQRLPDSYYLPSWLEQRSGGALGPKEQEAALKAVVAAETPTVAHLDSLGRTFLTVTHNKFKLSTSTVSDPPTEQYYSSRVVYDIEGNQREIHDALDRIVMRCDYDMLGSRIHLASMEAGERWTLNDIAGQPFRSWDSRGCELRTIYDTLRRPAGSYMWEDNGPELLVERTVYGESQPDPEAANLRGRAVQSYDQAGVATNVIFDFKGNLLQSELTLAREYKTTLDWSTAVPLEQKSFTTANSFDAMNRPVELIAPDGSRIRPFYNEANLLDRVEASLRGAAAVTTFITGIDYDAKGQRARLDYGTDDGAGISTFYTYNPDTFQLTNLRTVRHAAGFTGTDSPGQVQNLHYSYDPAGNITRIRDDSQQTVFFRNRRVEPSTGYTYDAINRLIEASGREHLGQNAGQPGQSSPPPPDHLDSFRSRQEQPGDGHAMGLYTEQYVYDAAGNILAVQHRGSDPVLPGWTRSYTYNEASQLEPGKMNNRLSATGVGPGIGATAEPYRYDGKAGLHGSITAMPHLQLMLWDYRDQLLASSQQAAGNGAVPETTWYVYDAKGQRVRKVTERQAAAGQQPTRKSERIYLAGFELYREYAGDGTTVKLERETLHIMDDSERIAVVETRTIGNDGSPGQLIRYQLGNHLGSASLELGRDAQILSYEEYYPYGSTSYQGAGRAAEAPKRYRYSGKERDEESGLYYYGARYYVPWLGRWLSCDPGGLMDGPNLYVFVRNNPIVHIDPNGMWTWKQAAIVAAVVTVAVVVTVATAGAGAIAVSAAAAAVGGTAAGATGAAAVTFAGTVAVGAAAGALSGGAADLTAQALTREPGQDIDLRRAGAAAAGGGAAGGALSIIPGASAARAVGQAVRTGRTAAQAVAAARTATAATGSLGGQVARGAGKGIVAGAAGGAVQESTRQVASGEVEANGGLNMDEVGAATLTGAAFGGGGAVVGTLGRAAVRNVRVRLSARAAARDGKGPAAAAVHEPASDQVLTGTNAAPGREMHPLLEQRMREFGELPSQTHPNYYGRPGQQHAEMNALSDALYAREAALGRSVTADDLSDLLLHVQQRSGRAAGSAMPRCSRCSYSTNGVDRTSQLANGEQEQFKTIMSGGWPDDRPF</sequence>
<dbReference type="InterPro" id="IPR003284">
    <property type="entry name" value="Sal_SpvB"/>
</dbReference>
<proteinExistence type="predicted"/>
<evidence type="ECO:0000256" key="5">
    <source>
        <dbReference type="SAM" id="MobiDB-lite"/>
    </source>
</evidence>
<evidence type="ECO:0000256" key="4">
    <source>
        <dbReference type="ARBA" id="ARBA00023026"/>
    </source>
</evidence>
<reference evidence="8 9" key="1">
    <citation type="submission" date="2021-03" db="EMBL/GenBank/DDBJ databases">
        <title>Genomic Encyclopedia of Type Strains, Phase IV (KMG-IV): sequencing the most valuable type-strain genomes for metagenomic binning, comparative biology and taxonomic classification.</title>
        <authorList>
            <person name="Goeker M."/>
        </authorList>
    </citation>
    <scope>NUCLEOTIDE SEQUENCE [LARGE SCALE GENOMIC DNA]</scope>
    <source>
        <strain evidence="8 9">DSM 26048</strain>
    </source>
</reference>
<dbReference type="InterPro" id="IPR028994">
    <property type="entry name" value="Integrin_alpha_N"/>
</dbReference>
<evidence type="ECO:0000313" key="9">
    <source>
        <dbReference type="Proteomes" id="UP001519287"/>
    </source>
</evidence>
<dbReference type="EMBL" id="JAGGLB010000005">
    <property type="protein sequence ID" value="MBP1990486.1"/>
    <property type="molecule type" value="Genomic_DNA"/>
</dbReference>
<keyword evidence="2" id="KW-0964">Secreted</keyword>
<dbReference type="Pfam" id="PF13517">
    <property type="entry name" value="FG-GAP_3"/>
    <property type="match status" value="1"/>
</dbReference>
<dbReference type="PANTHER" id="PTHR32305:SF15">
    <property type="entry name" value="PROTEIN RHSA-RELATED"/>
    <property type="match status" value="1"/>
</dbReference>
<evidence type="ECO:0000256" key="1">
    <source>
        <dbReference type="ARBA" id="ARBA00004613"/>
    </source>
</evidence>
<gene>
    <name evidence="8" type="ORF">J2Z66_002092</name>
</gene>
<feature type="domain" description="Insecticide toxin TcdB middle/C-terminal" evidence="6">
    <location>
        <begin position="935"/>
        <end position="1063"/>
    </location>
</feature>
<dbReference type="NCBIfam" id="TIGR03696">
    <property type="entry name" value="Rhs_assc_core"/>
    <property type="match status" value="1"/>
</dbReference>
<dbReference type="Pfam" id="PF14431">
    <property type="entry name" value="YwqJ-deaminase"/>
    <property type="match status" value="1"/>
</dbReference>
<dbReference type="RefSeq" id="WP_209971261.1">
    <property type="nucleotide sequence ID" value="NZ_JAGGLB010000005.1"/>
</dbReference>
<evidence type="ECO:0000256" key="2">
    <source>
        <dbReference type="ARBA" id="ARBA00022525"/>
    </source>
</evidence>
<dbReference type="SUPFAM" id="SSF69318">
    <property type="entry name" value="Integrin alpha N-terminal domain"/>
    <property type="match status" value="1"/>
</dbReference>
<feature type="domain" description="Insecticide toxin TcdB middle/N-terminal" evidence="7">
    <location>
        <begin position="714"/>
        <end position="845"/>
    </location>
</feature>
<dbReference type="Gene3D" id="2.180.10.10">
    <property type="entry name" value="RHS repeat-associated core"/>
    <property type="match status" value="1"/>
</dbReference>
<dbReference type="InterPro" id="IPR050708">
    <property type="entry name" value="T6SS_VgrG/RHS"/>
</dbReference>
<dbReference type="Pfam" id="PF12256">
    <property type="entry name" value="TcdB_toxin_midN"/>
    <property type="match status" value="1"/>
</dbReference>
<evidence type="ECO:0000259" key="6">
    <source>
        <dbReference type="Pfam" id="PF12255"/>
    </source>
</evidence>
<dbReference type="InterPro" id="IPR022385">
    <property type="entry name" value="Rhs_assc_core"/>
</dbReference>
<protein>
    <submittedName>
        <fullName evidence="8">RHS repeat-associated protein</fullName>
    </submittedName>
</protein>
<dbReference type="InterPro" id="IPR013517">
    <property type="entry name" value="FG-GAP"/>
</dbReference>
<dbReference type="PANTHER" id="PTHR32305">
    <property type="match status" value="1"/>
</dbReference>
<accession>A0ABS4ISE4</accession>
<organism evidence="8 9">
    <name type="scientific">Paenibacillus eucommiae</name>
    <dbReference type="NCBI Taxonomy" id="1355755"/>
    <lineage>
        <taxon>Bacteria</taxon>
        <taxon>Bacillati</taxon>
        <taxon>Bacillota</taxon>
        <taxon>Bacilli</taxon>
        <taxon>Bacillales</taxon>
        <taxon>Paenibacillaceae</taxon>
        <taxon>Paenibacillus</taxon>
    </lineage>
</organism>
<keyword evidence="3" id="KW-0732">Signal</keyword>
<dbReference type="Pfam" id="PF12255">
    <property type="entry name" value="TcdB_toxin_midC"/>
    <property type="match status" value="1"/>
</dbReference>
<keyword evidence="9" id="KW-1185">Reference proteome</keyword>
<comment type="subcellular location">
    <subcellularLocation>
        <location evidence="1">Secreted</location>
    </subcellularLocation>
</comment>
<evidence type="ECO:0000256" key="3">
    <source>
        <dbReference type="ARBA" id="ARBA00022729"/>
    </source>
</evidence>
<dbReference type="InterPro" id="IPR022045">
    <property type="entry name" value="TcdB_toxin_mid/N"/>
</dbReference>
<comment type="caution">
    <text evidence="8">The sequence shown here is derived from an EMBL/GenBank/DDBJ whole genome shotgun (WGS) entry which is preliminary data.</text>
</comment>
<dbReference type="InterPro" id="IPR022044">
    <property type="entry name" value="TcdB_toxin_mid/C"/>
</dbReference>
<name>A0ABS4ISE4_9BACL</name>
<feature type="region of interest" description="Disordered" evidence="5">
    <location>
        <begin position="1942"/>
        <end position="1974"/>
    </location>
</feature>
<dbReference type="Pfam" id="PF03534">
    <property type="entry name" value="SpvB"/>
    <property type="match status" value="1"/>
</dbReference>
<dbReference type="PRINTS" id="PR01341">
    <property type="entry name" value="SALSPVBPROT"/>
</dbReference>
<feature type="compositionally biased region" description="Basic and acidic residues" evidence="5">
    <location>
        <begin position="1958"/>
        <end position="1971"/>
    </location>
</feature>
<evidence type="ECO:0000313" key="8">
    <source>
        <dbReference type="EMBL" id="MBP1990486.1"/>
    </source>
</evidence>
<dbReference type="Proteomes" id="UP001519287">
    <property type="component" value="Unassembled WGS sequence"/>
</dbReference>